<evidence type="ECO:0000313" key="5">
    <source>
        <dbReference type="Proteomes" id="UP000287033"/>
    </source>
</evidence>
<reference evidence="4 5" key="1">
    <citation type="journal article" date="2018" name="Nat. Ecol. Evol.">
        <title>Shark genomes provide insights into elasmobranch evolution and the origin of vertebrates.</title>
        <authorList>
            <person name="Hara Y"/>
            <person name="Yamaguchi K"/>
            <person name="Onimaru K"/>
            <person name="Kadota M"/>
            <person name="Koyanagi M"/>
            <person name="Keeley SD"/>
            <person name="Tatsumi K"/>
            <person name="Tanaka K"/>
            <person name="Motone F"/>
            <person name="Kageyama Y"/>
            <person name="Nozu R"/>
            <person name="Adachi N"/>
            <person name="Nishimura O"/>
            <person name="Nakagawa R"/>
            <person name="Tanegashima C"/>
            <person name="Kiyatake I"/>
            <person name="Matsumoto R"/>
            <person name="Murakumo K"/>
            <person name="Nishida K"/>
            <person name="Terakita A"/>
            <person name="Kuratani S"/>
            <person name="Sato K"/>
            <person name="Hyodo S Kuraku.S."/>
        </authorList>
    </citation>
    <scope>NUCLEOTIDE SEQUENCE [LARGE SCALE GENOMIC DNA]</scope>
</reference>
<dbReference type="GO" id="GO:0005634">
    <property type="term" value="C:nucleus"/>
    <property type="evidence" value="ECO:0007669"/>
    <property type="project" value="TreeGrafter"/>
</dbReference>
<gene>
    <name evidence="4" type="ORF">chiPu_0026511</name>
</gene>
<sequence length="62" mass="7051">MREKSLGTQDKTLTRILATRCEIDLLSIRAEFRKKYGKSLYSTVQVSLRAPSRCPALSPRPL</sequence>
<keyword evidence="5" id="KW-1185">Reference proteome</keyword>
<dbReference type="OrthoDB" id="37886at2759"/>
<dbReference type="EMBL" id="BEZZ01081355">
    <property type="protein sequence ID" value="GCC42540.1"/>
    <property type="molecule type" value="Genomic_DNA"/>
</dbReference>
<comment type="similarity">
    <text evidence="1">Belongs to the annexin family.</text>
</comment>
<dbReference type="PRINTS" id="PR00196">
    <property type="entry name" value="ANNEXIN"/>
</dbReference>
<dbReference type="InterPro" id="IPR018502">
    <property type="entry name" value="Annexin_repeat"/>
</dbReference>
<proteinExistence type="inferred from homology"/>
<dbReference type="Gene3D" id="1.10.220.10">
    <property type="entry name" value="Annexin"/>
    <property type="match status" value="1"/>
</dbReference>
<dbReference type="PANTHER" id="PTHR10502">
    <property type="entry name" value="ANNEXIN"/>
    <property type="match status" value="1"/>
</dbReference>
<dbReference type="GO" id="GO:0005737">
    <property type="term" value="C:cytoplasm"/>
    <property type="evidence" value="ECO:0007669"/>
    <property type="project" value="TreeGrafter"/>
</dbReference>
<dbReference type="GO" id="GO:0012506">
    <property type="term" value="C:vesicle membrane"/>
    <property type="evidence" value="ECO:0007669"/>
    <property type="project" value="TreeGrafter"/>
</dbReference>
<keyword evidence="2" id="KW-0677">Repeat</keyword>
<dbReference type="GO" id="GO:0005886">
    <property type="term" value="C:plasma membrane"/>
    <property type="evidence" value="ECO:0007669"/>
    <property type="project" value="TreeGrafter"/>
</dbReference>
<dbReference type="Pfam" id="PF00191">
    <property type="entry name" value="Annexin"/>
    <property type="match status" value="1"/>
</dbReference>
<comment type="caution">
    <text evidence="4">The sequence shown here is derived from an EMBL/GenBank/DDBJ whole genome shotgun (WGS) entry which is preliminary data.</text>
</comment>
<accession>A0A401TIQ6</accession>
<dbReference type="GO" id="GO:0001786">
    <property type="term" value="F:phosphatidylserine binding"/>
    <property type="evidence" value="ECO:0007669"/>
    <property type="project" value="TreeGrafter"/>
</dbReference>
<keyword evidence="3" id="KW-0041">Annexin</keyword>
<name>A0A401TIQ6_CHIPU</name>
<dbReference type="GO" id="GO:0005544">
    <property type="term" value="F:calcium-dependent phospholipid binding"/>
    <property type="evidence" value="ECO:0007669"/>
    <property type="project" value="InterPro"/>
</dbReference>
<dbReference type="STRING" id="137246.A0A401TIQ6"/>
<dbReference type="SMART" id="SM00335">
    <property type="entry name" value="ANX"/>
    <property type="match status" value="1"/>
</dbReference>
<evidence type="ECO:0000256" key="3">
    <source>
        <dbReference type="ARBA" id="ARBA00023216"/>
    </source>
</evidence>
<dbReference type="PANTHER" id="PTHR10502:SF18">
    <property type="entry name" value="ANNEXIN A2-RELATED"/>
    <property type="match status" value="1"/>
</dbReference>
<dbReference type="PROSITE" id="PS51897">
    <property type="entry name" value="ANNEXIN_2"/>
    <property type="match status" value="1"/>
</dbReference>
<dbReference type="InterPro" id="IPR001464">
    <property type="entry name" value="Annexin"/>
</dbReference>
<dbReference type="Proteomes" id="UP000287033">
    <property type="component" value="Unassembled WGS sequence"/>
</dbReference>
<evidence type="ECO:0000313" key="4">
    <source>
        <dbReference type="EMBL" id="GCC42540.1"/>
    </source>
</evidence>
<dbReference type="InterPro" id="IPR037104">
    <property type="entry name" value="Annexin_sf"/>
</dbReference>
<organism evidence="4 5">
    <name type="scientific">Chiloscyllium punctatum</name>
    <name type="common">Brownbanded bambooshark</name>
    <name type="synonym">Hemiscyllium punctatum</name>
    <dbReference type="NCBI Taxonomy" id="137246"/>
    <lineage>
        <taxon>Eukaryota</taxon>
        <taxon>Metazoa</taxon>
        <taxon>Chordata</taxon>
        <taxon>Craniata</taxon>
        <taxon>Vertebrata</taxon>
        <taxon>Chondrichthyes</taxon>
        <taxon>Elasmobranchii</taxon>
        <taxon>Galeomorphii</taxon>
        <taxon>Galeoidea</taxon>
        <taxon>Orectolobiformes</taxon>
        <taxon>Hemiscylliidae</taxon>
        <taxon>Chiloscyllium</taxon>
    </lineage>
</organism>
<dbReference type="AlphaFoldDB" id="A0A401TIQ6"/>
<dbReference type="GO" id="GO:0005509">
    <property type="term" value="F:calcium ion binding"/>
    <property type="evidence" value="ECO:0007669"/>
    <property type="project" value="InterPro"/>
</dbReference>
<feature type="non-terminal residue" evidence="4">
    <location>
        <position position="62"/>
    </location>
</feature>
<evidence type="ECO:0000256" key="2">
    <source>
        <dbReference type="ARBA" id="ARBA00022737"/>
    </source>
</evidence>
<protein>
    <recommendedName>
        <fullName evidence="6">Annexin</fullName>
    </recommendedName>
</protein>
<dbReference type="SUPFAM" id="SSF47874">
    <property type="entry name" value="Annexin"/>
    <property type="match status" value="1"/>
</dbReference>
<evidence type="ECO:0000256" key="1">
    <source>
        <dbReference type="ARBA" id="ARBA00007831"/>
    </source>
</evidence>
<evidence type="ECO:0008006" key="6">
    <source>
        <dbReference type="Google" id="ProtNLM"/>
    </source>
</evidence>